<keyword evidence="3" id="KW-1185">Reference proteome</keyword>
<dbReference type="Gene3D" id="2.80.10.50">
    <property type="match status" value="1"/>
</dbReference>
<sequence>MKSPASFIFSALGVVHCTNTTTPKNESIVGNSFDPAHWGFQRAQQLGSRDQFGIWHDKIDAYSSWLTTWGTVVNTRCTSCGGGRSWHCMWSSENSGADMLRNVQDNLCLDAWMPPGATFPKVYGNPNCDKKNINQQWKYQLKDHYNAWTKIESKAFPGMCVAVYTGKDAYMKPCIDAMDNEVIFHPVA</sequence>
<dbReference type="OrthoDB" id="79150at2759"/>
<comment type="caution">
    <text evidence="2">The sequence shown here is derived from an EMBL/GenBank/DDBJ whole genome shotgun (WGS) entry which is preliminary data.</text>
</comment>
<dbReference type="AlphaFoldDB" id="A0A1V9ZYC9"/>
<evidence type="ECO:0000313" key="3">
    <source>
        <dbReference type="Proteomes" id="UP000243217"/>
    </source>
</evidence>
<evidence type="ECO:0008006" key="4">
    <source>
        <dbReference type="Google" id="ProtNLM"/>
    </source>
</evidence>
<feature type="signal peptide" evidence="1">
    <location>
        <begin position="1"/>
        <end position="17"/>
    </location>
</feature>
<proteinExistence type="predicted"/>
<reference evidence="2 3" key="1">
    <citation type="journal article" date="2014" name="Genome Biol. Evol.">
        <title>The secreted proteins of Achlya hypogyna and Thraustotheca clavata identify the ancestral oomycete secretome and reveal gene acquisitions by horizontal gene transfer.</title>
        <authorList>
            <person name="Misner I."/>
            <person name="Blouin N."/>
            <person name="Leonard G."/>
            <person name="Richards T.A."/>
            <person name="Lane C.E."/>
        </authorList>
    </citation>
    <scope>NUCLEOTIDE SEQUENCE [LARGE SCALE GENOMIC DNA]</scope>
    <source>
        <strain evidence="2 3">ATCC 34112</strain>
    </source>
</reference>
<dbReference type="InterPro" id="IPR035992">
    <property type="entry name" value="Ricin_B-like_lectins"/>
</dbReference>
<dbReference type="SUPFAM" id="SSF50370">
    <property type="entry name" value="Ricin B-like lectins"/>
    <property type="match status" value="1"/>
</dbReference>
<evidence type="ECO:0000313" key="2">
    <source>
        <dbReference type="EMBL" id="OQS03032.1"/>
    </source>
</evidence>
<accession>A0A1V9ZYC9</accession>
<gene>
    <name evidence="2" type="ORF">THRCLA_21257</name>
</gene>
<keyword evidence="1" id="KW-0732">Signal</keyword>
<dbReference type="EMBL" id="JNBS01001035">
    <property type="protein sequence ID" value="OQS03032.1"/>
    <property type="molecule type" value="Genomic_DNA"/>
</dbReference>
<dbReference type="Proteomes" id="UP000243217">
    <property type="component" value="Unassembled WGS sequence"/>
</dbReference>
<evidence type="ECO:0000256" key="1">
    <source>
        <dbReference type="SAM" id="SignalP"/>
    </source>
</evidence>
<organism evidence="2 3">
    <name type="scientific">Thraustotheca clavata</name>
    <dbReference type="NCBI Taxonomy" id="74557"/>
    <lineage>
        <taxon>Eukaryota</taxon>
        <taxon>Sar</taxon>
        <taxon>Stramenopiles</taxon>
        <taxon>Oomycota</taxon>
        <taxon>Saprolegniomycetes</taxon>
        <taxon>Saprolegniales</taxon>
        <taxon>Achlyaceae</taxon>
        <taxon>Thraustotheca</taxon>
    </lineage>
</organism>
<feature type="chain" id="PRO_5012890303" description="Secreted protein" evidence="1">
    <location>
        <begin position="18"/>
        <end position="188"/>
    </location>
</feature>
<name>A0A1V9ZYC9_9STRA</name>
<protein>
    <recommendedName>
        <fullName evidence="4">Secreted protein</fullName>
    </recommendedName>
</protein>